<dbReference type="SUPFAM" id="SSF52738">
    <property type="entry name" value="Methylesterase CheB, C-terminal domain"/>
    <property type="match status" value="1"/>
</dbReference>
<sequence length="362" mass="37236">MGVPRARATAVRGVAWPAATPGSTWPASPRPARAPPHRAPVRAPPCPAAPALRRPPPHFAFGTAHPQPVRPTCCPHPAPVPDPAGDIRTGGAIVVERDVVVIGASAGGGDALRRLVAGLPAGLPASVLIVSHTSPDSPRRLPDILARHGRLPAAYAVPGQRLTAGLLTVAPAGRHLVVTDGDVLRLHRGPLVHHTRPAIDPLLRSAAHACGPRVVAVVLSGLLRDGAEGAAAVAGAGGTVLVQDPDDARHPSMPRATLDRVPGATTWPADKLGSVIGDLVARRSVPGAPGAGEPCAMGVDEALSLAVAQLRAHAVVRERIQRRLTGPGPLRARNRDRAARAERAAELITSHVLPVFRPDGPA</sequence>
<evidence type="ECO:0000256" key="1">
    <source>
        <dbReference type="ARBA" id="ARBA00022801"/>
    </source>
</evidence>
<dbReference type="PROSITE" id="PS50122">
    <property type="entry name" value="CHEB"/>
    <property type="match status" value="1"/>
</dbReference>
<feature type="active site" evidence="4">
    <location>
        <position position="132"/>
    </location>
</feature>
<accession>A0A5Q0H553</accession>
<evidence type="ECO:0000313" key="7">
    <source>
        <dbReference type="EMBL" id="QFZ21015.1"/>
    </source>
</evidence>
<name>A0A5Q0H553_SACSY</name>
<dbReference type="KEGG" id="ssyi:EKG83_29785"/>
<evidence type="ECO:0000256" key="4">
    <source>
        <dbReference type="PROSITE-ProRule" id="PRU00050"/>
    </source>
</evidence>
<feature type="active site" evidence="4">
    <location>
        <position position="225"/>
    </location>
</feature>
<evidence type="ECO:0000313" key="8">
    <source>
        <dbReference type="Proteomes" id="UP000325787"/>
    </source>
</evidence>
<keyword evidence="1 4" id="KW-0378">Hydrolase</keyword>
<dbReference type="GO" id="GO:0008984">
    <property type="term" value="F:protein-glutamate methylesterase activity"/>
    <property type="evidence" value="ECO:0007669"/>
    <property type="project" value="UniProtKB-EC"/>
</dbReference>
<dbReference type="InterPro" id="IPR000673">
    <property type="entry name" value="Sig_transdc_resp-reg_Me-estase"/>
</dbReference>
<keyword evidence="8" id="KW-1185">Reference proteome</keyword>
<dbReference type="OrthoDB" id="9791760at2"/>
<proteinExistence type="predicted"/>
<dbReference type="PANTHER" id="PTHR42872:SF6">
    <property type="entry name" value="PROTEIN-GLUTAMATE METHYLESTERASE_PROTEIN-GLUTAMINE GLUTAMINASE"/>
    <property type="match status" value="1"/>
</dbReference>
<feature type="domain" description="CheB-type methylesterase" evidence="6">
    <location>
        <begin position="93"/>
        <end position="258"/>
    </location>
</feature>
<dbReference type="GO" id="GO:0006935">
    <property type="term" value="P:chemotaxis"/>
    <property type="evidence" value="ECO:0007669"/>
    <property type="project" value="UniProtKB-UniRule"/>
</dbReference>
<dbReference type="AlphaFoldDB" id="A0A5Q0H553"/>
<dbReference type="Gene3D" id="3.40.50.180">
    <property type="entry name" value="Methylesterase CheB, C-terminal domain"/>
    <property type="match status" value="1"/>
</dbReference>
<evidence type="ECO:0000256" key="2">
    <source>
        <dbReference type="ARBA" id="ARBA00039140"/>
    </source>
</evidence>
<keyword evidence="4" id="KW-0145">Chemotaxis</keyword>
<reference evidence="8" key="1">
    <citation type="journal article" date="2021" name="Curr. Microbiol.">
        <title>Complete genome of nocamycin-producing strain Saccharothrix syringae NRRL B-16468 reveals the biosynthetic potential for secondary metabolites.</title>
        <authorList>
            <person name="Mo X."/>
            <person name="Yang S."/>
        </authorList>
    </citation>
    <scope>NUCLEOTIDE SEQUENCE [LARGE SCALE GENOMIC DNA]</scope>
    <source>
        <strain evidence="8">ATCC 51364 / DSM 43886 / JCM 6844 / KCTC 9398 / NBRC 14523 / NRRL B-16468 / INA 2240</strain>
    </source>
</reference>
<dbReference type="PANTHER" id="PTHR42872">
    <property type="entry name" value="PROTEIN-GLUTAMATE METHYLESTERASE/PROTEIN-GLUTAMINE GLUTAMINASE"/>
    <property type="match status" value="1"/>
</dbReference>
<feature type="active site" evidence="4">
    <location>
        <position position="105"/>
    </location>
</feature>
<dbReference type="Proteomes" id="UP000325787">
    <property type="component" value="Chromosome"/>
</dbReference>
<protein>
    <recommendedName>
        <fullName evidence="2">protein-glutamate methylesterase</fullName>
        <ecNumber evidence="2">3.1.1.61</ecNumber>
    </recommendedName>
</protein>
<comment type="catalytic activity">
    <reaction evidence="3">
        <text>[protein]-L-glutamate 5-O-methyl ester + H2O = L-glutamyl-[protein] + methanol + H(+)</text>
        <dbReference type="Rhea" id="RHEA:23236"/>
        <dbReference type="Rhea" id="RHEA-COMP:10208"/>
        <dbReference type="Rhea" id="RHEA-COMP:10311"/>
        <dbReference type="ChEBI" id="CHEBI:15377"/>
        <dbReference type="ChEBI" id="CHEBI:15378"/>
        <dbReference type="ChEBI" id="CHEBI:17790"/>
        <dbReference type="ChEBI" id="CHEBI:29973"/>
        <dbReference type="ChEBI" id="CHEBI:82795"/>
        <dbReference type="EC" id="3.1.1.61"/>
    </reaction>
</comment>
<evidence type="ECO:0000256" key="5">
    <source>
        <dbReference type="SAM" id="MobiDB-lite"/>
    </source>
</evidence>
<dbReference type="Pfam" id="PF01339">
    <property type="entry name" value="CheB_methylest"/>
    <property type="match status" value="1"/>
</dbReference>
<dbReference type="GO" id="GO:0005737">
    <property type="term" value="C:cytoplasm"/>
    <property type="evidence" value="ECO:0007669"/>
    <property type="project" value="InterPro"/>
</dbReference>
<dbReference type="CDD" id="cd16433">
    <property type="entry name" value="CheB"/>
    <property type="match status" value="1"/>
</dbReference>
<dbReference type="EMBL" id="CP034550">
    <property type="protein sequence ID" value="QFZ21015.1"/>
    <property type="molecule type" value="Genomic_DNA"/>
</dbReference>
<dbReference type="EC" id="3.1.1.61" evidence="2"/>
<dbReference type="GO" id="GO:0000156">
    <property type="term" value="F:phosphorelay response regulator activity"/>
    <property type="evidence" value="ECO:0007669"/>
    <property type="project" value="InterPro"/>
</dbReference>
<evidence type="ECO:0000259" key="6">
    <source>
        <dbReference type="PROSITE" id="PS50122"/>
    </source>
</evidence>
<gene>
    <name evidence="7" type="ORF">EKG83_29785</name>
</gene>
<evidence type="ECO:0000256" key="3">
    <source>
        <dbReference type="ARBA" id="ARBA00048267"/>
    </source>
</evidence>
<organism evidence="7 8">
    <name type="scientific">Saccharothrix syringae</name>
    <name type="common">Nocardiopsis syringae</name>
    <dbReference type="NCBI Taxonomy" id="103733"/>
    <lineage>
        <taxon>Bacteria</taxon>
        <taxon>Bacillati</taxon>
        <taxon>Actinomycetota</taxon>
        <taxon>Actinomycetes</taxon>
        <taxon>Pseudonocardiales</taxon>
        <taxon>Pseudonocardiaceae</taxon>
        <taxon>Saccharothrix</taxon>
    </lineage>
</organism>
<dbReference type="InterPro" id="IPR035909">
    <property type="entry name" value="CheB_C"/>
</dbReference>
<feature type="region of interest" description="Disordered" evidence="5">
    <location>
        <begin position="17"/>
        <end position="41"/>
    </location>
</feature>